<comment type="function">
    <text evidence="4">Enables the recognition and targeting of unfolded and aggregated proteins to the ClpC protease or to other proteins involved in proteolysis. Acts negatively in the development of competence by binding ComK and recruiting it to the ClpCP protease. When overexpressed, inhibits sporulation. Also involved in Spx degradation by ClpC.</text>
</comment>
<dbReference type="Pfam" id="PF05389">
    <property type="entry name" value="MecA"/>
    <property type="match status" value="1"/>
</dbReference>
<dbReference type="AlphaFoldDB" id="A0AAE3IQC1"/>
<evidence type="ECO:0000313" key="5">
    <source>
        <dbReference type="EMBL" id="MCU9612436.1"/>
    </source>
</evidence>
<dbReference type="GO" id="GO:0030420">
    <property type="term" value="P:establishment of competence for transformation"/>
    <property type="evidence" value="ECO:0007669"/>
    <property type="project" value="UniProtKB-KW"/>
</dbReference>
<reference evidence="5" key="1">
    <citation type="submission" date="2022-10" db="EMBL/GenBank/DDBJ databases">
        <title>Description of Fervidibacillus gen. nov. in the family Fervidibacillaceae fam. nov. with two species, Fervidibacillus albus sp. nov., and Fervidibacillus halotolerans sp. nov., isolated from tidal flat sediments.</title>
        <authorList>
            <person name="Kwon K.K."/>
            <person name="Yang S.-H."/>
        </authorList>
    </citation>
    <scope>NUCLEOTIDE SEQUENCE</scope>
    <source>
        <strain evidence="5">JCM 19140</strain>
    </source>
</reference>
<dbReference type="Proteomes" id="UP001209318">
    <property type="component" value="Unassembled WGS sequence"/>
</dbReference>
<evidence type="ECO:0000256" key="4">
    <source>
        <dbReference type="HAMAP-Rule" id="MF_01124"/>
    </source>
</evidence>
<evidence type="ECO:0000313" key="6">
    <source>
        <dbReference type="Proteomes" id="UP001209318"/>
    </source>
</evidence>
<evidence type="ECO:0000256" key="3">
    <source>
        <dbReference type="ARBA" id="ARBA00023287"/>
    </source>
</evidence>
<evidence type="ECO:0000256" key="2">
    <source>
        <dbReference type="ARBA" id="ARBA00011738"/>
    </source>
</evidence>
<dbReference type="GO" id="GO:0030674">
    <property type="term" value="F:protein-macromolecule adaptor activity"/>
    <property type="evidence" value="ECO:0007669"/>
    <property type="project" value="UniProtKB-UniRule"/>
</dbReference>
<dbReference type="InterPro" id="IPR038471">
    <property type="entry name" value="MecA_C_sf"/>
</dbReference>
<evidence type="ECO:0000256" key="1">
    <source>
        <dbReference type="ARBA" id="ARBA00005397"/>
    </source>
</evidence>
<keyword evidence="6" id="KW-1185">Reference proteome</keyword>
<comment type="caution">
    <text evidence="5">The sequence shown here is derived from an EMBL/GenBank/DDBJ whole genome shotgun (WGS) entry which is preliminary data.</text>
</comment>
<dbReference type="RefSeq" id="WP_263071588.1">
    <property type="nucleotide sequence ID" value="NZ_JAOUSF010000001.1"/>
</dbReference>
<comment type="similarity">
    <text evidence="1 4">Belongs to the MecA family.</text>
</comment>
<gene>
    <name evidence="4 5" type="primary">mecA</name>
    <name evidence="5" type="ORF">OEV98_02520</name>
</gene>
<keyword evidence="4" id="KW-0749">Sporulation</keyword>
<dbReference type="PANTHER" id="PTHR39161:SF1">
    <property type="entry name" value="ADAPTER PROTEIN MECA 1"/>
    <property type="match status" value="1"/>
</dbReference>
<dbReference type="HAMAP" id="MF_01124">
    <property type="entry name" value="MecA"/>
    <property type="match status" value="1"/>
</dbReference>
<name>A0AAE3IQC1_9BACI</name>
<keyword evidence="3 4" id="KW-0178">Competence</keyword>
<comment type="domain">
    <text evidence="4">The N-terminal domain has binding sites for ComK and probably for unfolded/aggregated proteins; the C-terminal domain interacts with ClpC.</text>
</comment>
<protein>
    <recommendedName>
        <fullName evidence="4">Adapter protein MecA</fullName>
    </recommendedName>
</protein>
<dbReference type="GO" id="GO:0045808">
    <property type="term" value="P:negative regulation of establishment of competence for transformation"/>
    <property type="evidence" value="ECO:0007669"/>
    <property type="project" value="UniProtKB-UniRule"/>
</dbReference>
<organism evidence="5 6">
    <name type="scientific">Perspicuibacillus lycopersici</name>
    <dbReference type="NCBI Taxonomy" id="1325689"/>
    <lineage>
        <taxon>Bacteria</taxon>
        <taxon>Bacillati</taxon>
        <taxon>Bacillota</taxon>
        <taxon>Bacilli</taxon>
        <taxon>Bacillales</taxon>
        <taxon>Bacillaceae</taxon>
        <taxon>Perspicuibacillus</taxon>
    </lineage>
</organism>
<dbReference type="NCBIfam" id="NF002644">
    <property type="entry name" value="PRK02315.1-5"/>
    <property type="match status" value="1"/>
</dbReference>
<dbReference type="GO" id="GO:0030435">
    <property type="term" value="P:sporulation resulting in formation of a cellular spore"/>
    <property type="evidence" value="ECO:0007669"/>
    <property type="project" value="UniProtKB-KW"/>
</dbReference>
<dbReference type="PIRSF" id="PIRSF029008">
    <property type="entry name" value="MecA"/>
    <property type="match status" value="1"/>
</dbReference>
<dbReference type="GO" id="GO:0042174">
    <property type="term" value="P:negative regulation of sporulation resulting in formation of a cellular spore"/>
    <property type="evidence" value="ECO:0007669"/>
    <property type="project" value="UniProtKB-UniRule"/>
</dbReference>
<dbReference type="PANTHER" id="PTHR39161">
    <property type="entry name" value="ADAPTER PROTEIN MECA"/>
    <property type="match status" value="1"/>
</dbReference>
<sequence length="222" mass="26985">MEIERINENTVKFFISYVDVEERGFDRDEIWYNREKSEELFWEMMDEVHEEEDFTVDGPLWIQVQALEKGLEVVVTRAPFPYKDGRFEFPFPEDKLKDLTVDERFEELLDHHFHYKDTVEEELEEEDSISFMTYFNDFEDVLSLANLNWPAHTVTKLYSCDNKYYFYMEFPFEYFTEEDIDNVISVVLEYGLESQRTIHYLQEYGKEVISENVLEVLTKYFK</sequence>
<dbReference type="EMBL" id="JAOUSF010000001">
    <property type="protein sequence ID" value="MCU9612436.1"/>
    <property type="molecule type" value="Genomic_DNA"/>
</dbReference>
<proteinExistence type="inferred from homology"/>
<accession>A0AAE3IQC1</accession>
<dbReference type="InterPro" id="IPR008681">
    <property type="entry name" value="Neg-reg_MecA"/>
</dbReference>
<dbReference type="Gene3D" id="3.30.70.1950">
    <property type="match status" value="1"/>
</dbReference>
<comment type="subunit">
    <text evidence="2 4">Homodimer.</text>
</comment>